<evidence type="ECO:0000313" key="1">
    <source>
        <dbReference type="EMBL" id="CBY33382.1"/>
    </source>
</evidence>
<accession>E4YCW5</accession>
<name>E4YCW5_OIKDI</name>
<dbReference type="AlphaFoldDB" id="E4YCW5"/>
<protein>
    <submittedName>
        <fullName evidence="1">Uncharacterized protein</fullName>
    </submittedName>
</protein>
<proteinExistence type="predicted"/>
<sequence length="87" mass="10179">MAETENTKSAEPVVPRTVQSKDTVEQELTQFLMPQYYFATVQQQQQLLVQQQYLIQQQQQFQMQNQYVDASNLSAFGTELHLYARTC</sequence>
<dbReference type="EMBL" id="FN654412">
    <property type="protein sequence ID" value="CBY33382.1"/>
    <property type="molecule type" value="Genomic_DNA"/>
</dbReference>
<dbReference type="Proteomes" id="UP000011014">
    <property type="component" value="Unassembled WGS sequence"/>
</dbReference>
<organism evidence="1">
    <name type="scientific">Oikopleura dioica</name>
    <name type="common">Tunicate</name>
    <dbReference type="NCBI Taxonomy" id="34765"/>
    <lineage>
        <taxon>Eukaryota</taxon>
        <taxon>Metazoa</taxon>
        <taxon>Chordata</taxon>
        <taxon>Tunicata</taxon>
        <taxon>Appendicularia</taxon>
        <taxon>Copelata</taxon>
        <taxon>Oikopleuridae</taxon>
        <taxon>Oikopleura</taxon>
    </lineage>
</organism>
<gene>
    <name evidence="1" type="ORF">GSOID_T00021286001</name>
</gene>
<reference evidence="1" key="1">
    <citation type="journal article" date="2010" name="Science">
        <title>Plasticity of animal genome architecture unmasked by rapid evolution of a pelagic tunicate.</title>
        <authorList>
            <person name="Denoeud F."/>
            <person name="Henriet S."/>
            <person name="Mungpakdee S."/>
            <person name="Aury J.M."/>
            <person name="Da Silva C."/>
            <person name="Brinkmann H."/>
            <person name="Mikhaleva J."/>
            <person name="Olsen L.C."/>
            <person name="Jubin C."/>
            <person name="Canestro C."/>
            <person name="Bouquet J.M."/>
            <person name="Danks G."/>
            <person name="Poulain J."/>
            <person name="Campsteijn C."/>
            <person name="Adamski M."/>
            <person name="Cross I."/>
            <person name="Yadetie F."/>
            <person name="Muffato M."/>
            <person name="Louis A."/>
            <person name="Butcher S."/>
            <person name="Tsagkogeorga G."/>
            <person name="Konrad A."/>
            <person name="Singh S."/>
            <person name="Jensen M.F."/>
            <person name="Cong E.H."/>
            <person name="Eikeseth-Otteraa H."/>
            <person name="Noel B."/>
            <person name="Anthouard V."/>
            <person name="Porcel B.M."/>
            <person name="Kachouri-Lafond R."/>
            <person name="Nishino A."/>
            <person name="Ugolini M."/>
            <person name="Chourrout P."/>
            <person name="Nishida H."/>
            <person name="Aasland R."/>
            <person name="Huzurbazar S."/>
            <person name="Westhof E."/>
            <person name="Delsuc F."/>
            <person name="Lehrach H."/>
            <person name="Reinhardt R."/>
            <person name="Weissenbach J."/>
            <person name="Roy S.W."/>
            <person name="Artiguenave F."/>
            <person name="Postlethwait J.H."/>
            <person name="Manak J.R."/>
            <person name="Thompson E.M."/>
            <person name="Jaillon O."/>
            <person name="Du Pasquier L."/>
            <person name="Boudinot P."/>
            <person name="Liberles D.A."/>
            <person name="Volff J.N."/>
            <person name="Philippe H."/>
            <person name="Lenhard B."/>
            <person name="Roest Crollius H."/>
            <person name="Wincker P."/>
            <person name="Chourrout D."/>
        </authorList>
    </citation>
    <scope>NUCLEOTIDE SEQUENCE [LARGE SCALE GENOMIC DNA]</scope>
</reference>